<protein>
    <recommendedName>
        <fullName evidence="4">Sulfotransferase domain-containing protein</fullName>
    </recommendedName>
</protein>
<keyword evidence="1" id="KW-1133">Transmembrane helix</keyword>
<dbReference type="InterPro" id="IPR027417">
    <property type="entry name" value="P-loop_NTPase"/>
</dbReference>
<keyword evidence="3" id="KW-1185">Reference proteome</keyword>
<dbReference type="PANTHER" id="PTHR33844">
    <property type="entry name" value="SULFOTRANSFER_1 DOMAIN-CONTAINING PROTEIN"/>
    <property type="match status" value="1"/>
</dbReference>
<name>A0A210PI31_MIZYE</name>
<organism evidence="2 3">
    <name type="scientific">Mizuhopecten yessoensis</name>
    <name type="common">Japanese scallop</name>
    <name type="synonym">Patinopecten yessoensis</name>
    <dbReference type="NCBI Taxonomy" id="6573"/>
    <lineage>
        <taxon>Eukaryota</taxon>
        <taxon>Metazoa</taxon>
        <taxon>Spiralia</taxon>
        <taxon>Lophotrochozoa</taxon>
        <taxon>Mollusca</taxon>
        <taxon>Bivalvia</taxon>
        <taxon>Autobranchia</taxon>
        <taxon>Pteriomorphia</taxon>
        <taxon>Pectinida</taxon>
        <taxon>Pectinoidea</taxon>
        <taxon>Pectinidae</taxon>
        <taxon>Mizuhopecten</taxon>
    </lineage>
</organism>
<reference evidence="2 3" key="1">
    <citation type="journal article" date="2017" name="Nat. Ecol. Evol.">
        <title>Scallop genome provides insights into evolution of bilaterian karyotype and development.</title>
        <authorList>
            <person name="Wang S."/>
            <person name="Zhang J."/>
            <person name="Jiao W."/>
            <person name="Li J."/>
            <person name="Xun X."/>
            <person name="Sun Y."/>
            <person name="Guo X."/>
            <person name="Huan P."/>
            <person name="Dong B."/>
            <person name="Zhang L."/>
            <person name="Hu X."/>
            <person name="Sun X."/>
            <person name="Wang J."/>
            <person name="Zhao C."/>
            <person name="Wang Y."/>
            <person name="Wang D."/>
            <person name="Huang X."/>
            <person name="Wang R."/>
            <person name="Lv J."/>
            <person name="Li Y."/>
            <person name="Zhang Z."/>
            <person name="Liu B."/>
            <person name="Lu W."/>
            <person name="Hui Y."/>
            <person name="Liang J."/>
            <person name="Zhou Z."/>
            <person name="Hou R."/>
            <person name="Li X."/>
            <person name="Liu Y."/>
            <person name="Li H."/>
            <person name="Ning X."/>
            <person name="Lin Y."/>
            <person name="Zhao L."/>
            <person name="Xing Q."/>
            <person name="Dou J."/>
            <person name="Li Y."/>
            <person name="Mao J."/>
            <person name="Guo H."/>
            <person name="Dou H."/>
            <person name="Li T."/>
            <person name="Mu C."/>
            <person name="Jiang W."/>
            <person name="Fu Q."/>
            <person name="Fu X."/>
            <person name="Miao Y."/>
            <person name="Liu J."/>
            <person name="Yu Q."/>
            <person name="Li R."/>
            <person name="Liao H."/>
            <person name="Li X."/>
            <person name="Kong Y."/>
            <person name="Jiang Z."/>
            <person name="Chourrout D."/>
            <person name="Li R."/>
            <person name="Bao Z."/>
        </authorList>
    </citation>
    <scope>NUCLEOTIDE SEQUENCE [LARGE SCALE GENOMIC DNA]</scope>
    <source>
        <strain evidence="2 3">PY_sf001</strain>
    </source>
</reference>
<sequence length="482" mass="55221">MKMSFRDHRNINMESKSKEVNHLDNMSKGMNKAREYLILFLTYILYKITRSIVITFQKFTWAVTGVERTRKDAQRGLQFKLSAHVQNVFWRRKLFAMTMADPSDFITTHKCFKHPNYVLKPHISLYCITKKEAIFVEVKEGTDIYGSSESTSSLFQEQFEHAHCLISIPLASFHKIASDLGTPKVPIIWISSTGRCGSTLLTRVFAQLPGMMVLSEPDVITSLAYLKKTKKINKGEYEQLLPSSIRLLCKPDDRAGMICVKTRPGCTGQMEDVYKNFPQIYQMYVYRNSLKTVTSSLSLFSEEPFAMMARYIIDNKVLSAIMPCFRGFFYFNFCYVLDHDPPAFPPKSLSSVGIFTTAWAASISRCVEAIEARVPVIALLYEDMMKNPRKTCSILFDFLDIRREYIASAMEGFKVDSNKGSLSQSLVISDSRRTIPQGFRVEADSILRKHNLPRLGERYELPGLIDFEASKLPRMNSSNKFF</sequence>
<gene>
    <name evidence="2" type="ORF">KP79_PYT18970</name>
</gene>
<dbReference type="OrthoDB" id="5912733at2759"/>
<evidence type="ECO:0000313" key="3">
    <source>
        <dbReference type="Proteomes" id="UP000242188"/>
    </source>
</evidence>
<dbReference type="Proteomes" id="UP000242188">
    <property type="component" value="Unassembled WGS sequence"/>
</dbReference>
<dbReference type="Gene3D" id="3.40.50.300">
    <property type="entry name" value="P-loop containing nucleotide triphosphate hydrolases"/>
    <property type="match status" value="1"/>
</dbReference>
<dbReference type="PANTHER" id="PTHR33844:SF1">
    <property type="entry name" value="SULFOTRANSFERASE DOMAIN-CONTAINING PROTEIN"/>
    <property type="match status" value="1"/>
</dbReference>
<accession>A0A210PI31</accession>
<proteinExistence type="predicted"/>
<keyword evidence="1" id="KW-0812">Transmembrane</keyword>
<dbReference type="SUPFAM" id="SSF52540">
    <property type="entry name" value="P-loop containing nucleoside triphosphate hydrolases"/>
    <property type="match status" value="1"/>
</dbReference>
<evidence type="ECO:0000256" key="1">
    <source>
        <dbReference type="SAM" id="Phobius"/>
    </source>
</evidence>
<evidence type="ECO:0000313" key="2">
    <source>
        <dbReference type="EMBL" id="OWF36142.1"/>
    </source>
</evidence>
<dbReference type="EMBL" id="NEDP02076670">
    <property type="protein sequence ID" value="OWF36142.1"/>
    <property type="molecule type" value="Genomic_DNA"/>
</dbReference>
<comment type="caution">
    <text evidence="2">The sequence shown here is derived from an EMBL/GenBank/DDBJ whole genome shotgun (WGS) entry which is preliminary data.</text>
</comment>
<keyword evidence="1" id="KW-0472">Membrane</keyword>
<evidence type="ECO:0008006" key="4">
    <source>
        <dbReference type="Google" id="ProtNLM"/>
    </source>
</evidence>
<feature type="transmembrane region" description="Helical" evidence="1">
    <location>
        <begin position="36"/>
        <end position="56"/>
    </location>
</feature>
<dbReference type="AlphaFoldDB" id="A0A210PI31"/>